<reference evidence="3 4" key="1">
    <citation type="journal article" date="2009" name="Science">
        <title>Green evolution and dynamic adaptations revealed by genomes of the marine picoeukaryotes Micromonas.</title>
        <authorList>
            <person name="Worden A.Z."/>
            <person name="Lee J.H."/>
            <person name="Mock T."/>
            <person name="Rouze P."/>
            <person name="Simmons M.P."/>
            <person name="Aerts A.L."/>
            <person name="Allen A.E."/>
            <person name="Cuvelier M.L."/>
            <person name="Derelle E."/>
            <person name="Everett M.V."/>
            <person name="Foulon E."/>
            <person name="Grimwood J."/>
            <person name="Gundlach H."/>
            <person name="Henrissat B."/>
            <person name="Napoli C."/>
            <person name="McDonald S.M."/>
            <person name="Parker M.S."/>
            <person name="Rombauts S."/>
            <person name="Salamov A."/>
            <person name="Von Dassow P."/>
            <person name="Badger J.H."/>
            <person name="Coutinho P.M."/>
            <person name="Demir E."/>
            <person name="Dubchak I."/>
            <person name="Gentemann C."/>
            <person name="Eikrem W."/>
            <person name="Gready J.E."/>
            <person name="John U."/>
            <person name="Lanier W."/>
            <person name="Lindquist E.A."/>
            <person name="Lucas S."/>
            <person name="Mayer K.F."/>
            <person name="Moreau H."/>
            <person name="Not F."/>
            <person name="Otillar R."/>
            <person name="Panaud O."/>
            <person name="Pangilinan J."/>
            <person name="Paulsen I."/>
            <person name="Piegu B."/>
            <person name="Poliakov A."/>
            <person name="Robbens S."/>
            <person name="Schmutz J."/>
            <person name="Toulza E."/>
            <person name="Wyss T."/>
            <person name="Zelensky A."/>
            <person name="Zhou K."/>
            <person name="Armbrust E.V."/>
            <person name="Bhattacharya D."/>
            <person name="Goodenough U.W."/>
            <person name="Van de Peer Y."/>
            <person name="Grigoriev I.V."/>
        </authorList>
    </citation>
    <scope>NUCLEOTIDE SEQUENCE [LARGE SCALE GENOMIC DNA]</scope>
    <source>
        <strain evidence="3 4">CCMP1545</strain>
    </source>
</reference>
<evidence type="ECO:0000313" key="3">
    <source>
        <dbReference type="EMBL" id="EEH56678.1"/>
    </source>
</evidence>
<feature type="compositionally biased region" description="Low complexity" evidence="2">
    <location>
        <begin position="61"/>
        <end position="72"/>
    </location>
</feature>
<feature type="region of interest" description="Disordered" evidence="2">
    <location>
        <begin position="519"/>
        <end position="549"/>
    </location>
</feature>
<gene>
    <name evidence="3" type="ORF">MICPUCDRAFT_58910</name>
</gene>
<feature type="compositionally biased region" description="Polar residues" evidence="2">
    <location>
        <begin position="73"/>
        <end position="91"/>
    </location>
</feature>
<feature type="coiled-coil region" evidence="1">
    <location>
        <begin position="320"/>
        <end position="389"/>
    </location>
</feature>
<accession>C1MUR8</accession>
<dbReference type="GeneID" id="9684986"/>
<evidence type="ECO:0000256" key="2">
    <source>
        <dbReference type="SAM" id="MobiDB-lite"/>
    </source>
</evidence>
<dbReference type="Proteomes" id="UP000001876">
    <property type="component" value="Unassembled WGS sequence"/>
</dbReference>
<proteinExistence type="predicted"/>
<dbReference type="EMBL" id="GG663740">
    <property type="protein sequence ID" value="EEH56678.1"/>
    <property type="molecule type" value="Genomic_DNA"/>
</dbReference>
<organism evidence="4">
    <name type="scientific">Micromonas pusilla (strain CCMP1545)</name>
    <name type="common">Picoplanktonic green alga</name>
    <dbReference type="NCBI Taxonomy" id="564608"/>
    <lineage>
        <taxon>Eukaryota</taxon>
        <taxon>Viridiplantae</taxon>
        <taxon>Chlorophyta</taxon>
        <taxon>Mamiellophyceae</taxon>
        <taxon>Mamiellales</taxon>
        <taxon>Mamiellaceae</taxon>
        <taxon>Micromonas</taxon>
    </lineage>
</organism>
<dbReference type="KEGG" id="mpp:MICPUCDRAFT_58910"/>
<keyword evidence="1" id="KW-0175">Coiled coil</keyword>
<sequence>MSSTPSTPSGRTDAALSAEALMAKYDLPAGADHDAVSRVLARLGDVPLASSGSRGGGSSSGRGRTPGSARRSNPGSSSKTPRSTTRVSWSASGKRRDDRTPDALSLLRQYDDSLGAFVDAPDDATDDAERRARKVLETAEAVRVDSAVKLARRQRRAEEARRDPLSIGNVGGGRFGVFGPRGPAANKEFDPNAMTPRRRERLLMKETESAKDRAARFEVALQKRDREVGDLTKRVNALAKFETENAELKIKLAALARERSALSVMNGAAVAAVEAAECVEKKKSSASTTGGLLSLTSRWHQWESEVRKGDKRLGIILKHYKRVEYELERANERAESAKTGALFAKHELQATREAMDELGKNYAAAEELLNDELRRRESLEKKLREQTKAIEEVAAFKEKVSSHADEVTRLKHTKAELLQRNLKRDHRIESLAKKLREVTKQRDDEMSGRAKLEEENVKLEERCRMLRKRNAHLERGTRVEDKERDAVIEELQEDRARLTSEIAIKEEECHMLAAMVSKGAGGGTRSGGGGGGGGGGGEVFSARSMSTSAADADQVYAELLAAASRR</sequence>
<name>C1MUR8_MICPC</name>
<feature type="compositionally biased region" description="Gly residues" evidence="2">
    <location>
        <begin position="519"/>
        <end position="538"/>
    </location>
</feature>
<feature type="coiled-coil region" evidence="1">
    <location>
        <begin position="435"/>
        <end position="508"/>
    </location>
</feature>
<evidence type="ECO:0000313" key="4">
    <source>
        <dbReference type="Proteomes" id="UP000001876"/>
    </source>
</evidence>
<dbReference type="AlphaFoldDB" id="C1MUR8"/>
<keyword evidence="4" id="KW-1185">Reference proteome</keyword>
<dbReference type="RefSeq" id="XP_003059546.1">
    <property type="nucleotide sequence ID" value="XM_003059500.1"/>
</dbReference>
<dbReference type="OrthoDB" id="10668102at2759"/>
<feature type="region of interest" description="Disordered" evidence="2">
    <location>
        <begin position="44"/>
        <end position="104"/>
    </location>
</feature>
<evidence type="ECO:0000256" key="1">
    <source>
        <dbReference type="SAM" id="Coils"/>
    </source>
</evidence>
<protein>
    <submittedName>
        <fullName evidence="3">Predicted protein</fullName>
    </submittedName>
</protein>